<sequence length="105" mass="11497">MVVFFGYWCYRHFKVREVASFDGDDVLTIILGSFMAQWSGVAILIISSLFGGGIEPVDGTDEGVPVFYENCDEARKFGGAPVHEDDPGYHPGLDRDGDGVGCESW</sequence>
<evidence type="ECO:0000313" key="5">
    <source>
        <dbReference type="Proteomes" id="UP000306980"/>
    </source>
</evidence>
<feature type="compositionally biased region" description="Basic and acidic residues" evidence="1">
    <location>
        <begin position="80"/>
        <end position="98"/>
    </location>
</feature>
<dbReference type="Pfam" id="PF05901">
    <property type="entry name" value="Excalibur"/>
    <property type="match status" value="1"/>
</dbReference>
<dbReference type="SMART" id="SM00894">
    <property type="entry name" value="Excalibur"/>
    <property type="match status" value="1"/>
</dbReference>
<evidence type="ECO:0000256" key="2">
    <source>
        <dbReference type="SAM" id="Phobius"/>
    </source>
</evidence>
<dbReference type="OrthoDB" id="4376109at2"/>
<keyword evidence="2" id="KW-0812">Transmembrane</keyword>
<name>A0A5S3QQ16_9BACI</name>
<evidence type="ECO:0000259" key="3">
    <source>
        <dbReference type="SMART" id="SM00894"/>
    </source>
</evidence>
<keyword evidence="2" id="KW-1133">Transmembrane helix</keyword>
<evidence type="ECO:0000313" key="4">
    <source>
        <dbReference type="EMBL" id="TMN23747.1"/>
    </source>
</evidence>
<gene>
    <name evidence="4" type="ORF">FFL34_01525</name>
</gene>
<dbReference type="EMBL" id="VCIA01000001">
    <property type="protein sequence ID" value="TMN23747.1"/>
    <property type="molecule type" value="Genomic_DNA"/>
</dbReference>
<feature type="transmembrane region" description="Helical" evidence="2">
    <location>
        <begin position="26"/>
        <end position="46"/>
    </location>
</feature>
<feature type="region of interest" description="Disordered" evidence="1">
    <location>
        <begin position="80"/>
        <end position="105"/>
    </location>
</feature>
<keyword evidence="2" id="KW-0472">Membrane</keyword>
<proteinExistence type="predicted"/>
<dbReference type="InterPro" id="IPR008613">
    <property type="entry name" value="Excalibur_Ca-bd_domain"/>
</dbReference>
<dbReference type="AlphaFoldDB" id="A0A5S3QQ16"/>
<dbReference type="Proteomes" id="UP000306980">
    <property type="component" value="Unassembled WGS sequence"/>
</dbReference>
<organism evidence="4 5">
    <name type="scientific">Lentibacillus cibarius</name>
    <dbReference type="NCBI Taxonomy" id="2583219"/>
    <lineage>
        <taxon>Bacteria</taxon>
        <taxon>Bacillati</taxon>
        <taxon>Bacillota</taxon>
        <taxon>Bacilli</taxon>
        <taxon>Bacillales</taxon>
        <taxon>Bacillaceae</taxon>
        <taxon>Lentibacillus</taxon>
    </lineage>
</organism>
<accession>A0A5S3QQ16</accession>
<comment type="caution">
    <text evidence="4">The sequence shown here is derived from an EMBL/GenBank/DDBJ whole genome shotgun (WGS) entry which is preliminary data.</text>
</comment>
<protein>
    <recommendedName>
        <fullName evidence="3">Excalibur calcium-binding domain-containing protein</fullName>
    </recommendedName>
</protein>
<evidence type="ECO:0000256" key="1">
    <source>
        <dbReference type="SAM" id="MobiDB-lite"/>
    </source>
</evidence>
<reference evidence="4 5" key="1">
    <citation type="submission" date="2019-05" db="EMBL/GenBank/DDBJ databases">
        <title>Genomic analysis of Lentibacillus sp. NKC220-2.</title>
        <authorList>
            <person name="Oh Y.J."/>
        </authorList>
    </citation>
    <scope>NUCLEOTIDE SEQUENCE [LARGE SCALE GENOMIC DNA]</scope>
    <source>
        <strain evidence="4 5">NKC220-2</strain>
    </source>
</reference>
<feature type="domain" description="Excalibur calcium-binding" evidence="3">
    <location>
        <begin position="67"/>
        <end position="103"/>
    </location>
</feature>